<dbReference type="KEGG" id="ngr:NAEGRDRAFT_65033"/>
<keyword evidence="2" id="KW-1185">Reference proteome</keyword>
<dbReference type="OrthoDB" id="10251675at2759"/>
<dbReference type="InParanoid" id="D2V854"/>
<gene>
    <name evidence="1" type="ORF">NAEGRDRAFT_65033</name>
</gene>
<organism evidence="2">
    <name type="scientific">Naegleria gruberi</name>
    <name type="common">Amoeba</name>
    <dbReference type="NCBI Taxonomy" id="5762"/>
    <lineage>
        <taxon>Eukaryota</taxon>
        <taxon>Discoba</taxon>
        <taxon>Heterolobosea</taxon>
        <taxon>Tetramitia</taxon>
        <taxon>Eutetramitia</taxon>
        <taxon>Vahlkampfiidae</taxon>
        <taxon>Naegleria</taxon>
    </lineage>
</organism>
<dbReference type="RefSeq" id="XP_002679729.1">
    <property type="nucleotide sequence ID" value="XM_002679683.1"/>
</dbReference>
<dbReference type="AlphaFoldDB" id="D2V854"/>
<dbReference type="GeneID" id="8861296"/>
<dbReference type="Proteomes" id="UP000006671">
    <property type="component" value="Unassembled WGS sequence"/>
</dbReference>
<dbReference type="EMBL" id="GG738856">
    <property type="protein sequence ID" value="EFC46985.1"/>
    <property type="molecule type" value="Genomic_DNA"/>
</dbReference>
<dbReference type="VEuPathDB" id="AmoebaDB:NAEGRDRAFT_65033"/>
<dbReference type="OMA" id="VEQFEYF"/>
<evidence type="ECO:0000313" key="1">
    <source>
        <dbReference type="EMBL" id="EFC46985.1"/>
    </source>
</evidence>
<name>D2V854_NAEGR</name>
<sequence length="404" mass="47453">MLTMHHCVAPKLGRLVSDSRNSIKLTFRTLSLLQQQQQQGRRNFSSSILLNNKSFTNQLIIQKMGAITPQMKNKMAKKTRVNRENHELISEMDNLVLKDDSPILAQSDVLKKELVEFVANSQVKTGSEIIEHTANRQHYFTQQEIAKIHGVYKNSVFFKHTKISLEKYFLNYNVLVHKSKEQNDLYYIGHQLLKYILTKYFNENLSLVQELMAEGKTLNIINDKITKDFQIKEHLLEYFLNNNQLFYIYIQQNNLKELEPLLKDISFTSNDFINKSAHERIFKAIIGNIYMNIESFDIMMNHVLYPFIVKEFIPRFTELTESNLAQISTKKAFEKQMTIVEQFEYFHMRQFKTLPTYSSLTNSFEQTQMVQIYSSDQQLLSIGYGIDYKTAKEDAARRAILHFC</sequence>
<evidence type="ECO:0000313" key="2">
    <source>
        <dbReference type="Proteomes" id="UP000006671"/>
    </source>
</evidence>
<proteinExistence type="predicted"/>
<accession>D2V854</accession>
<protein>
    <submittedName>
        <fullName evidence="1">Predicted protein</fullName>
    </submittedName>
</protein>
<reference evidence="1 2" key="1">
    <citation type="journal article" date="2010" name="Cell">
        <title>The genome of Naegleria gruberi illuminates early eukaryotic versatility.</title>
        <authorList>
            <person name="Fritz-Laylin L.K."/>
            <person name="Prochnik S.E."/>
            <person name="Ginger M.L."/>
            <person name="Dacks J.B."/>
            <person name="Carpenter M.L."/>
            <person name="Field M.C."/>
            <person name="Kuo A."/>
            <person name="Paredez A."/>
            <person name="Chapman J."/>
            <person name="Pham J."/>
            <person name="Shu S."/>
            <person name="Neupane R."/>
            <person name="Cipriano M."/>
            <person name="Mancuso J."/>
            <person name="Tu H."/>
            <person name="Salamov A."/>
            <person name="Lindquist E."/>
            <person name="Shapiro H."/>
            <person name="Lucas S."/>
            <person name="Grigoriev I.V."/>
            <person name="Cande W.Z."/>
            <person name="Fulton C."/>
            <person name="Rokhsar D.S."/>
            <person name="Dawson S.C."/>
        </authorList>
    </citation>
    <scope>NUCLEOTIDE SEQUENCE [LARGE SCALE GENOMIC DNA]</scope>
    <source>
        <strain evidence="1 2">NEG-M</strain>
    </source>
</reference>